<gene>
    <name evidence="2" type="ORF">POL58_50215</name>
</gene>
<dbReference type="Proteomes" id="UP001217838">
    <property type="component" value="Unassembled WGS sequence"/>
</dbReference>
<name>A0ABT5BPA7_9BACT</name>
<dbReference type="EMBL" id="JAQNDN010000028">
    <property type="protein sequence ID" value="MDC0676007.1"/>
    <property type="molecule type" value="Genomic_DNA"/>
</dbReference>
<feature type="compositionally biased region" description="Low complexity" evidence="1">
    <location>
        <begin position="1"/>
        <end position="10"/>
    </location>
</feature>
<keyword evidence="3" id="KW-1185">Reference proteome</keyword>
<sequence>MATKPTTGTKKAAKKTAAKKATKKPKVDPLLEVAWDVYCAFDAEDATPAVQYEFVDGVLATAADRGIAVDLDAALPSCAQVLGLEPGELRATYEGHMRQLAAARRVSGQADELDALVELCATEGRFGDTFQEGAARALADAWPRLGAALGKRLFAGRKDLRLGRAGPFATLAGLEAARDVRWLELVVSRDCDLAPLAALTRLETLCLRGKLAGYGVLARLPRLKTLEIEADAAGLAELASLPTLRVLKLLVAEDVSIAGLLDLKQLNYLKLLAGSRPLDEVTAATIAALARKKSRKLLLAEHEGWPLQLALTKRTTPGYVEIN</sequence>
<proteinExistence type="predicted"/>
<evidence type="ECO:0008006" key="4">
    <source>
        <dbReference type="Google" id="ProtNLM"/>
    </source>
</evidence>
<feature type="compositionally biased region" description="Basic residues" evidence="1">
    <location>
        <begin position="11"/>
        <end position="20"/>
    </location>
</feature>
<dbReference type="Gene3D" id="3.80.10.10">
    <property type="entry name" value="Ribonuclease Inhibitor"/>
    <property type="match status" value="1"/>
</dbReference>
<comment type="caution">
    <text evidence="2">The sequence shown here is derived from an EMBL/GenBank/DDBJ whole genome shotgun (WGS) entry which is preliminary data.</text>
</comment>
<protein>
    <recommendedName>
        <fullName evidence="4">Leucine-rich repeat domain-containing protein</fullName>
    </recommendedName>
</protein>
<organism evidence="2 3">
    <name type="scientific">Nannocystis radixulma</name>
    <dbReference type="NCBI Taxonomy" id="2995305"/>
    <lineage>
        <taxon>Bacteria</taxon>
        <taxon>Pseudomonadati</taxon>
        <taxon>Myxococcota</taxon>
        <taxon>Polyangia</taxon>
        <taxon>Nannocystales</taxon>
        <taxon>Nannocystaceae</taxon>
        <taxon>Nannocystis</taxon>
    </lineage>
</organism>
<evidence type="ECO:0000256" key="1">
    <source>
        <dbReference type="SAM" id="MobiDB-lite"/>
    </source>
</evidence>
<dbReference type="InterPro" id="IPR032675">
    <property type="entry name" value="LRR_dom_sf"/>
</dbReference>
<accession>A0ABT5BPA7</accession>
<reference evidence="2 3" key="1">
    <citation type="submission" date="2022-11" db="EMBL/GenBank/DDBJ databases">
        <title>Minimal conservation of predation-associated metabolite biosynthetic gene clusters underscores biosynthetic potential of Myxococcota including descriptions for ten novel species: Archangium lansinium sp. nov., Myxococcus landrumus sp. nov., Nannocystis bai.</title>
        <authorList>
            <person name="Ahearne A."/>
            <person name="Stevens C."/>
            <person name="Dowd S."/>
        </authorList>
    </citation>
    <scope>NUCLEOTIDE SEQUENCE [LARGE SCALE GENOMIC DNA]</scope>
    <source>
        <strain evidence="2 3">NCELM</strain>
    </source>
</reference>
<feature type="region of interest" description="Disordered" evidence="1">
    <location>
        <begin position="1"/>
        <end position="20"/>
    </location>
</feature>
<evidence type="ECO:0000313" key="3">
    <source>
        <dbReference type="Proteomes" id="UP001217838"/>
    </source>
</evidence>
<evidence type="ECO:0000313" key="2">
    <source>
        <dbReference type="EMBL" id="MDC0676007.1"/>
    </source>
</evidence>
<dbReference type="RefSeq" id="WP_272011704.1">
    <property type="nucleotide sequence ID" value="NZ_JAQNDN010000028.1"/>
</dbReference>